<keyword evidence="7" id="KW-1185">Reference proteome</keyword>
<evidence type="ECO:0000256" key="1">
    <source>
        <dbReference type="ARBA" id="ARBA00022490"/>
    </source>
</evidence>
<feature type="compositionally biased region" description="Basic and acidic residues" evidence="4">
    <location>
        <begin position="151"/>
        <end position="181"/>
    </location>
</feature>
<accession>A0A2G9CD84</accession>
<keyword evidence="3" id="KW-0143">Chaperone</keyword>
<dbReference type="SMART" id="SM00945">
    <property type="entry name" value="ProQ"/>
    <property type="match status" value="1"/>
</dbReference>
<dbReference type="GO" id="GO:0034057">
    <property type="term" value="F:RNA strand-exchange activity"/>
    <property type="evidence" value="ECO:0007669"/>
    <property type="project" value="InterPro"/>
</dbReference>
<feature type="region of interest" description="Disordered" evidence="4">
    <location>
        <begin position="1"/>
        <end position="69"/>
    </location>
</feature>
<evidence type="ECO:0000259" key="5">
    <source>
        <dbReference type="SMART" id="SM00945"/>
    </source>
</evidence>
<sequence>MSSSTPPQGEVTSPEIPDPKAPVAETTDAALTAPQADAEPSPEAGDAAAEASPSDASAPSSSAKPAEGGRVDVQAVAAKLKELFPALFGGGAKPLKLRVQADIQQRAPGQFTKAQLSAFLRRYTGGTGYLIALTRAKTRFDLDGQPAGELSDEHRNAAQEELTRRRGITEARRAEEDRGRQERAQLLRDFSRTTLTPANFCALKGLTQEQLDTQLKLAREEEAQQPPRQERNDRPPRGQEHRRGGPRGEGRPGGPGQATRGDGPRRDGRPNEGRKPPRQPR</sequence>
<dbReference type="InterPro" id="IPR036442">
    <property type="entry name" value="ProQ/FinO_sf"/>
</dbReference>
<dbReference type="OrthoDB" id="9180746at2"/>
<evidence type="ECO:0000256" key="4">
    <source>
        <dbReference type="SAM" id="MobiDB-lite"/>
    </source>
</evidence>
<dbReference type="Proteomes" id="UP000231501">
    <property type="component" value="Unassembled WGS sequence"/>
</dbReference>
<feature type="region of interest" description="Disordered" evidence="4">
    <location>
        <begin position="218"/>
        <end position="281"/>
    </location>
</feature>
<dbReference type="GO" id="GO:0033592">
    <property type="term" value="F:RNA strand annealing activity"/>
    <property type="evidence" value="ECO:0007669"/>
    <property type="project" value="InterPro"/>
</dbReference>
<dbReference type="SUPFAM" id="SSF48657">
    <property type="entry name" value="FinO-like"/>
    <property type="match status" value="1"/>
</dbReference>
<keyword evidence="1" id="KW-0963">Cytoplasm</keyword>
<dbReference type="Gene3D" id="1.10.1710.10">
    <property type="entry name" value="ProQ/FinO domain"/>
    <property type="match status" value="1"/>
</dbReference>
<dbReference type="AlphaFoldDB" id="A0A2G9CD84"/>
<evidence type="ECO:0000256" key="3">
    <source>
        <dbReference type="ARBA" id="ARBA00023186"/>
    </source>
</evidence>
<feature type="compositionally biased region" description="Basic and acidic residues" evidence="4">
    <location>
        <begin position="262"/>
        <end position="275"/>
    </location>
</feature>
<evidence type="ECO:0000256" key="2">
    <source>
        <dbReference type="ARBA" id="ARBA00022884"/>
    </source>
</evidence>
<feature type="compositionally biased region" description="Polar residues" evidence="4">
    <location>
        <begin position="1"/>
        <end position="11"/>
    </location>
</feature>
<organism evidence="6 7">
    <name type="scientific">Roseateles chitinivorans</name>
    <dbReference type="NCBI Taxonomy" id="2917965"/>
    <lineage>
        <taxon>Bacteria</taxon>
        <taxon>Pseudomonadati</taxon>
        <taxon>Pseudomonadota</taxon>
        <taxon>Betaproteobacteria</taxon>
        <taxon>Burkholderiales</taxon>
        <taxon>Sphaerotilaceae</taxon>
        <taxon>Roseateles</taxon>
    </lineage>
</organism>
<evidence type="ECO:0000313" key="7">
    <source>
        <dbReference type="Proteomes" id="UP000231501"/>
    </source>
</evidence>
<keyword evidence="2" id="KW-0694">RNA-binding</keyword>
<dbReference type="PANTHER" id="PTHR38106:SF1">
    <property type="entry name" value="RNA CHAPERONE PROQ"/>
    <property type="match status" value="1"/>
</dbReference>
<name>A0A2G9CD84_9BURK</name>
<dbReference type="Pfam" id="PF04352">
    <property type="entry name" value="ProQ"/>
    <property type="match status" value="1"/>
</dbReference>
<feature type="region of interest" description="Disordered" evidence="4">
    <location>
        <begin position="145"/>
        <end position="181"/>
    </location>
</feature>
<reference evidence="6 7" key="1">
    <citation type="submission" date="2017-11" db="EMBL/GenBank/DDBJ databases">
        <title>Draft genome sequence of Mitsuaria sp. HWN-4.</title>
        <authorList>
            <person name="Gundlapally S.R."/>
        </authorList>
    </citation>
    <scope>NUCLEOTIDE SEQUENCE [LARGE SCALE GENOMIC DNA]</scope>
    <source>
        <strain evidence="6 7">HWN-4</strain>
    </source>
</reference>
<dbReference type="PANTHER" id="PTHR38106">
    <property type="entry name" value="RNA CHAPERONE PROQ"/>
    <property type="match status" value="1"/>
</dbReference>
<proteinExistence type="predicted"/>
<feature type="compositionally biased region" description="Basic and acidic residues" evidence="4">
    <location>
        <begin position="218"/>
        <end position="250"/>
    </location>
</feature>
<feature type="compositionally biased region" description="Low complexity" evidence="4">
    <location>
        <begin position="36"/>
        <end position="68"/>
    </location>
</feature>
<dbReference type="GO" id="GO:0010608">
    <property type="term" value="P:post-transcriptional regulation of gene expression"/>
    <property type="evidence" value="ECO:0007669"/>
    <property type="project" value="InterPro"/>
</dbReference>
<comment type="caution">
    <text evidence="6">The sequence shown here is derived from an EMBL/GenBank/DDBJ whole genome shotgun (WGS) entry which is preliminary data.</text>
</comment>
<dbReference type="InterPro" id="IPR016103">
    <property type="entry name" value="ProQ/FinO"/>
</dbReference>
<dbReference type="EMBL" id="PEOG01000010">
    <property type="protein sequence ID" value="PIM54398.1"/>
    <property type="molecule type" value="Genomic_DNA"/>
</dbReference>
<dbReference type="InterPro" id="IPR023529">
    <property type="entry name" value="ProQ"/>
</dbReference>
<feature type="domain" description="ProQ/FinO" evidence="5">
    <location>
        <begin position="68"/>
        <end position="178"/>
    </location>
</feature>
<gene>
    <name evidence="6" type="ORF">CS062_04440</name>
</gene>
<protein>
    <submittedName>
        <fullName evidence="6">Prop effector ProQ</fullName>
    </submittedName>
</protein>
<evidence type="ECO:0000313" key="6">
    <source>
        <dbReference type="EMBL" id="PIM54398.1"/>
    </source>
</evidence>
<dbReference type="RefSeq" id="WP_099860286.1">
    <property type="nucleotide sequence ID" value="NZ_PEOG01000010.1"/>
</dbReference>
<dbReference type="GO" id="GO:0005829">
    <property type="term" value="C:cytosol"/>
    <property type="evidence" value="ECO:0007669"/>
    <property type="project" value="TreeGrafter"/>
</dbReference>